<proteinExistence type="predicted"/>
<evidence type="ECO:0000313" key="1">
    <source>
        <dbReference type="EMBL" id="MEE2061046.1"/>
    </source>
</evidence>
<organism evidence="1 2">
    <name type="scientific">Rhodococcus artemisiae</name>
    <dbReference type="NCBI Taxonomy" id="714159"/>
    <lineage>
        <taxon>Bacteria</taxon>
        <taxon>Bacillati</taxon>
        <taxon>Actinomycetota</taxon>
        <taxon>Actinomycetes</taxon>
        <taxon>Mycobacteriales</taxon>
        <taxon>Nocardiaceae</taxon>
        <taxon>Rhodococcus</taxon>
    </lineage>
</organism>
<protein>
    <recommendedName>
        <fullName evidence="3">TspO/MBR related protein</fullName>
    </recommendedName>
</protein>
<dbReference type="EMBL" id="JAUTXY010000016">
    <property type="protein sequence ID" value="MEE2061046.1"/>
    <property type="molecule type" value="Genomic_DNA"/>
</dbReference>
<comment type="caution">
    <text evidence="1">The sequence shown here is derived from an EMBL/GenBank/DDBJ whole genome shotgun (WGS) entry which is preliminary data.</text>
</comment>
<accession>A0ABU7LHP0</accession>
<reference evidence="1 2" key="1">
    <citation type="submission" date="2023-07" db="EMBL/GenBank/DDBJ databases">
        <authorList>
            <person name="Girao M."/>
            <person name="Carvalho M.F."/>
        </authorList>
    </citation>
    <scope>NUCLEOTIDE SEQUENCE [LARGE SCALE GENOMIC DNA]</scope>
    <source>
        <strain evidence="1 2">YIM65754</strain>
    </source>
</reference>
<evidence type="ECO:0008006" key="3">
    <source>
        <dbReference type="Google" id="ProtNLM"/>
    </source>
</evidence>
<dbReference type="RefSeq" id="WP_330136228.1">
    <property type="nucleotide sequence ID" value="NZ_JAUTXY010000016.1"/>
</dbReference>
<sequence>MGTRGRFRQAWDEFVGPEAGPVENTVTAALSVLGAIAAPTLSRRSRDLSGAESLTLRACAVDLWGGAWVNNTRACARWYERPGASGTDHLKFAALHVHPFVFAWWDRDEANRMPVWLWAGAQYGYMMAATVAIRATPRYRRPLGAALAVGGIALDRALGSSRTAPWFAPVYYTKLLLGHAGASLWPDRVLREPPVRFAVE</sequence>
<evidence type="ECO:0000313" key="2">
    <source>
        <dbReference type="Proteomes" id="UP001336020"/>
    </source>
</evidence>
<keyword evidence="2" id="KW-1185">Reference proteome</keyword>
<dbReference type="Proteomes" id="UP001336020">
    <property type="component" value="Unassembled WGS sequence"/>
</dbReference>
<gene>
    <name evidence="1" type="ORF">Q7514_26325</name>
</gene>
<name>A0ABU7LHP0_9NOCA</name>